<organism evidence="2 3">
    <name type="scientific">Streptomyces fildesensis</name>
    <dbReference type="NCBI Taxonomy" id="375757"/>
    <lineage>
        <taxon>Bacteria</taxon>
        <taxon>Bacillati</taxon>
        <taxon>Actinomycetota</taxon>
        <taxon>Actinomycetes</taxon>
        <taxon>Kitasatosporales</taxon>
        <taxon>Streptomycetaceae</taxon>
        <taxon>Streptomyces</taxon>
    </lineage>
</organism>
<evidence type="ECO:0000313" key="2">
    <source>
        <dbReference type="EMBL" id="MFI9100021.1"/>
    </source>
</evidence>
<evidence type="ECO:0000256" key="1">
    <source>
        <dbReference type="SAM" id="SignalP"/>
    </source>
</evidence>
<sequence>MHRSAPRIARVLACAAVPVLLVAGCSSGSDSAKKPDGAGSGKTSASAAPAAAKFAKLPDACKSVTQATVGRLVPKVKSAAGTAAKSPVQDQRGGCSWNGLDGYQFRWLDVALQRFDSAGGVGSGEEQAKKRFTEQVAAAAQVKGATSVKADGVGDEATLVSALVEKDKLNYQDETVVARTGNVIVILSHNGAGFEGAKTPAADQLQKDALAAAKEAVASVTAANAAANT</sequence>
<dbReference type="PROSITE" id="PS51257">
    <property type="entry name" value="PROKAR_LIPOPROTEIN"/>
    <property type="match status" value="1"/>
</dbReference>
<dbReference type="RefSeq" id="WP_399644711.1">
    <property type="nucleotide sequence ID" value="NZ_JBITYG010000001.1"/>
</dbReference>
<evidence type="ECO:0000313" key="3">
    <source>
        <dbReference type="Proteomes" id="UP001614394"/>
    </source>
</evidence>
<feature type="signal peptide" evidence="1">
    <location>
        <begin position="1"/>
        <end position="28"/>
    </location>
</feature>
<keyword evidence="1" id="KW-0732">Signal</keyword>
<reference evidence="2 3" key="1">
    <citation type="submission" date="2024-10" db="EMBL/GenBank/DDBJ databases">
        <title>The Natural Products Discovery Center: Release of the First 8490 Sequenced Strains for Exploring Actinobacteria Biosynthetic Diversity.</title>
        <authorList>
            <person name="Kalkreuter E."/>
            <person name="Kautsar S.A."/>
            <person name="Yang D."/>
            <person name="Bader C.D."/>
            <person name="Teijaro C.N."/>
            <person name="Fluegel L."/>
            <person name="Davis C.M."/>
            <person name="Simpson J.R."/>
            <person name="Lauterbach L."/>
            <person name="Steele A.D."/>
            <person name="Gui C."/>
            <person name="Meng S."/>
            <person name="Li G."/>
            <person name="Viehrig K."/>
            <person name="Ye F."/>
            <person name="Su P."/>
            <person name="Kiefer A.F."/>
            <person name="Nichols A."/>
            <person name="Cepeda A.J."/>
            <person name="Yan W."/>
            <person name="Fan B."/>
            <person name="Jiang Y."/>
            <person name="Adhikari A."/>
            <person name="Zheng C.-J."/>
            <person name="Schuster L."/>
            <person name="Cowan T.M."/>
            <person name="Smanski M.J."/>
            <person name="Chevrette M.G."/>
            <person name="De Carvalho L.P.S."/>
            <person name="Shen B."/>
        </authorList>
    </citation>
    <scope>NUCLEOTIDE SEQUENCE [LARGE SCALE GENOMIC DNA]</scope>
    <source>
        <strain evidence="2 3">NPDC053399</strain>
    </source>
</reference>
<proteinExistence type="predicted"/>
<dbReference type="Proteomes" id="UP001614394">
    <property type="component" value="Unassembled WGS sequence"/>
</dbReference>
<protein>
    <submittedName>
        <fullName evidence="2">DUF3558 domain-containing protein</fullName>
    </submittedName>
</protein>
<comment type="caution">
    <text evidence="2">The sequence shown here is derived from an EMBL/GenBank/DDBJ whole genome shotgun (WGS) entry which is preliminary data.</text>
</comment>
<feature type="chain" id="PRO_5045144998" evidence="1">
    <location>
        <begin position="29"/>
        <end position="229"/>
    </location>
</feature>
<accession>A0ABW8C3M4</accession>
<gene>
    <name evidence="2" type="ORF">ACIGXA_05820</name>
</gene>
<dbReference type="EMBL" id="JBITYG010000001">
    <property type="protein sequence ID" value="MFI9100021.1"/>
    <property type="molecule type" value="Genomic_DNA"/>
</dbReference>
<keyword evidence="3" id="KW-1185">Reference proteome</keyword>
<name>A0ABW8C3M4_9ACTN</name>